<name>A0ABM6T6I7_9BACE</name>
<dbReference type="Proteomes" id="UP000238304">
    <property type="component" value="Chromosome"/>
</dbReference>
<dbReference type="Pfam" id="PF08800">
    <property type="entry name" value="BT4734-like_N"/>
    <property type="match status" value="1"/>
</dbReference>
<feature type="domain" description="BT4734-like N-terminal" evidence="1">
    <location>
        <begin position="67"/>
        <end position="187"/>
    </location>
</feature>
<organism evidence="2 3">
    <name type="scientific">Bacteroides zoogleoformans</name>
    <dbReference type="NCBI Taxonomy" id="28119"/>
    <lineage>
        <taxon>Bacteria</taxon>
        <taxon>Pseudomonadati</taxon>
        <taxon>Bacteroidota</taxon>
        <taxon>Bacteroidia</taxon>
        <taxon>Bacteroidales</taxon>
        <taxon>Bacteroidaceae</taxon>
        <taxon>Bacteroides</taxon>
    </lineage>
</organism>
<gene>
    <name evidence="2" type="ORF">C4H11_04080</name>
</gene>
<dbReference type="EMBL" id="CP027231">
    <property type="protein sequence ID" value="AVM52235.1"/>
    <property type="molecule type" value="Genomic_DNA"/>
</dbReference>
<evidence type="ECO:0000313" key="3">
    <source>
        <dbReference type="Proteomes" id="UP000238304"/>
    </source>
</evidence>
<protein>
    <submittedName>
        <fullName evidence="2">Virulence protein E</fullName>
    </submittedName>
</protein>
<reference evidence="2 3" key="1">
    <citation type="submission" date="2018-02" db="EMBL/GenBank/DDBJ databases">
        <authorList>
            <person name="Holder M.E."/>
            <person name="Ajami N.J."/>
            <person name="Petrosino J.F."/>
        </authorList>
    </citation>
    <scope>NUCLEOTIDE SEQUENCE [LARGE SCALE GENOMIC DNA]</scope>
    <source>
        <strain evidence="2 3">ATCC 33285</strain>
    </source>
</reference>
<keyword evidence="3" id="KW-1185">Reference proteome</keyword>
<dbReference type="InterPro" id="IPR014907">
    <property type="entry name" value="BT4734-like_N"/>
</dbReference>
<accession>A0ABM6T6I7</accession>
<sequence length="200" mass="23071">MNRFSFFRAPISNVVPHATVRLRQIYNAVRGDYYREATEELRRLCRRQKAGEVSRQEVQRFKAAHFDYATFSGIFSRRRSDALVEHSGLLCFDFDHVDQWHSRGTPEGVYGLRYVLLNDKEVDFALIFRSPGGDGLKWVVPIDTSLADHAEWFDALACYVQHTYDIAPDPSGRDVTRACYLPWDPDVALREDGGPIEFSY</sequence>
<evidence type="ECO:0000313" key="2">
    <source>
        <dbReference type="EMBL" id="AVM52235.1"/>
    </source>
</evidence>
<evidence type="ECO:0000259" key="1">
    <source>
        <dbReference type="Pfam" id="PF08800"/>
    </source>
</evidence>
<dbReference type="RefSeq" id="WP_106040567.1">
    <property type="nucleotide sequence ID" value="NZ_CALHZC010000035.1"/>
</dbReference>
<proteinExistence type="predicted"/>